<keyword evidence="2" id="KW-0489">Methyltransferase</keyword>
<accession>A0A5C6DZZ9</accession>
<dbReference type="Proteomes" id="UP000319143">
    <property type="component" value="Unassembled WGS sequence"/>
</dbReference>
<name>A0A5C6DZZ9_9BACT</name>
<organism evidence="2 3">
    <name type="scientific">Novipirellula artificiosorum</name>
    <dbReference type="NCBI Taxonomy" id="2528016"/>
    <lineage>
        <taxon>Bacteria</taxon>
        <taxon>Pseudomonadati</taxon>
        <taxon>Planctomycetota</taxon>
        <taxon>Planctomycetia</taxon>
        <taxon>Pirellulales</taxon>
        <taxon>Pirellulaceae</taxon>
        <taxon>Novipirellula</taxon>
    </lineage>
</organism>
<sequence>MNEESFVEHAAFEKKHWWFLARQEIVVQLVSVLMDSRAADPPHPFSVLEIGCGTGATINRLSSQFVSASKTVQCTGADISADAIRIAKQDYPDRSFIVYKETADLADQIRAADCVLLLDVIEHVQDDVRMVAAIAEQMRLGATLVITVPADPSLWSSHDEALFHYRRYTAPRLTCIWGNLPICPLMTSGMNWRLAPAIRIARRFGRWVAPQASEVAKSDLSMPPSWINGLLRQVFASEAACLTRALSTGLQGAPAPETVPHPHGVSLVAVLRRTAGNIDLADLPKPPAIDDHVPRSLQRASNTTRDSEANDSEANKDGN</sequence>
<dbReference type="SUPFAM" id="SSF53335">
    <property type="entry name" value="S-adenosyl-L-methionine-dependent methyltransferases"/>
    <property type="match status" value="1"/>
</dbReference>
<dbReference type="InterPro" id="IPR029063">
    <property type="entry name" value="SAM-dependent_MTases_sf"/>
</dbReference>
<keyword evidence="2" id="KW-0808">Transferase</keyword>
<dbReference type="CDD" id="cd02440">
    <property type="entry name" value="AdoMet_MTases"/>
    <property type="match status" value="1"/>
</dbReference>
<dbReference type="RefSeq" id="WP_146525081.1">
    <property type="nucleotide sequence ID" value="NZ_SJPV01000002.1"/>
</dbReference>
<dbReference type="AlphaFoldDB" id="A0A5C6DZZ9"/>
<evidence type="ECO:0000256" key="1">
    <source>
        <dbReference type="SAM" id="MobiDB-lite"/>
    </source>
</evidence>
<feature type="compositionally biased region" description="Basic and acidic residues" evidence="1">
    <location>
        <begin position="305"/>
        <end position="319"/>
    </location>
</feature>
<dbReference type="EMBL" id="SJPV01000002">
    <property type="protein sequence ID" value="TWU40469.1"/>
    <property type="molecule type" value="Genomic_DNA"/>
</dbReference>
<reference evidence="2 3" key="1">
    <citation type="submission" date="2019-02" db="EMBL/GenBank/DDBJ databases">
        <title>Deep-cultivation of Planctomycetes and their phenomic and genomic characterization uncovers novel biology.</title>
        <authorList>
            <person name="Wiegand S."/>
            <person name="Jogler M."/>
            <person name="Boedeker C."/>
            <person name="Pinto D."/>
            <person name="Vollmers J."/>
            <person name="Rivas-Marin E."/>
            <person name="Kohn T."/>
            <person name="Peeters S.H."/>
            <person name="Heuer A."/>
            <person name="Rast P."/>
            <person name="Oberbeckmann S."/>
            <person name="Bunk B."/>
            <person name="Jeske O."/>
            <person name="Meyerdierks A."/>
            <person name="Storesund J.E."/>
            <person name="Kallscheuer N."/>
            <person name="Luecker S."/>
            <person name="Lage O.M."/>
            <person name="Pohl T."/>
            <person name="Merkel B.J."/>
            <person name="Hornburger P."/>
            <person name="Mueller R.-W."/>
            <person name="Bruemmer F."/>
            <person name="Labrenz M."/>
            <person name="Spormann A.M."/>
            <person name="Op Den Camp H."/>
            <person name="Overmann J."/>
            <person name="Amann R."/>
            <person name="Jetten M.S.M."/>
            <person name="Mascher T."/>
            <person name="Medema M.H."/>
            <person name="Devos D.P."/>
            <person name="Kaster A.-K."/>
            <person name="Ovreas L."/>
            <person name="Rohde M."/>
            <person name="Galperin M.Y."/>
            <person name="Jogler C."/>
        </authorList>
    </citation>
    <scope>NUCLEOTIDE SEQUENCE [LARGE SCALE GENOMIC DNA]</scope>
    <source>
        <strain evidence="2 3">Poly41</strain>
    </source>
</reference>
<dbReference type="Gene3D" id="3.40.50.150">
    <property type="entry name" value="Vaccinia Virus protein VP39"/>
    <property type="match status" value="1"/>
</dbReference>
<comment type="caution">
    <text evidence="2">The sequence shown here is derived from an EMBL/GenBank/DDBJ whole genome shotgun (WGS) entry which is preliminary data.</text>
</comment>
<keyword evidence="3" id="KW-1185">Reference proteome</keyword>
<dbReference type="GO" id="GO:0032259">
    <property type="term" value="P:methylation"/>
    <property type="evidence" value="ECO:0007669"/>
    <property type="project" value="UniProtKB-KW"/>
</dbReference>
<proteinExistence type="predicted"/>
<dbReference type="GO" id="GO:0008168">
    <property type="term" value="F:methyltransferase activity"/>
    <property type="evidence" value="ECO:0007669"/>
    <property type="project" value="UniProtKB-KW"/>
</dbReference>
<gene>
    <name evidence="2" type="ORF">Poly41_13020</name>
</gene>
<protein>
    <submittedName>
        <fullName evidence="2">Bifunctional 3-demethylubiquinone-9 3-methyltransferase/ 2-octaprenyl-6-hydroxy phenol methylase</fullName>
    </submittedName>
</protein>
<evidence type="ECO:0000313" key="3">
    <source>
        <dbReference type="Proteomes" id="UP000319143"/>
    </source>
</evidence>
<dbReference type="PANTHER" id="PTHR43861">
    <property type="entry name" value="TRANS-ACONITATE 2-METHYLTRANSFERASE-RELATED"/>
    <property type="match status" value="1"/>
</dbReference>
<feature type="region of interest" description="Disordered" evidence="1">
    <location>
        <begin position="282"/>
        <end position="319"/>
    </location>
</feature>
<keyword evidence="2" id="KW-0830">Ubiquinone</keyword>
<evidence type="ECO:0000313" key="2">
    <source>
        <dbReference type="EMBL" id="TWU40469.1"/>
    </source>
</evidence>
<dbReference type="OrthoDB" id="9790457at2"/>
<dbReference type="Pfam" id="PF13489">
    <property type="entry name" value="Methyltransf_23"/>
    <property type="match status" value="1"/>
</dbReference>